<evidence type="ECO:0000313" key="4">
    <source>
        <dbReference type="Proteomes" id="UP000624325"/>
    </source>
</evidence>
<dbReference type="Proteomes" id="UP000624325">
    <property type="component" value="Unassembled WGS sequence"/>
</dbReference>
<keyword evidence="4" id="KW-1185">Reference proteome</keyword>
<feature type="chain" id="PRO_5045630101" description="LPXTG-motif cell wall-anchored protein" evidence="2">
    <location>
        <begin position="30"/>
        <end position="503"/>
    </location>
</feature>
<dbReference type="InterPro" id="IPR006311">
    <property type="entry name" value="TAT_signal"/>
</dbReference>
<sequence>MSMTTARRLLAGLAAAGAFVAATALPAHAAPGIEIDTADLLVAPDFSAGGELRVRGQTGVTGEISVVIDSTALDVADVDVSGSGWDCDVPRGTMIRCVVQANENTYFETLRYQVYGHPGAALGSTGTIALTASNDGTTVSGNSVVTIAQASNLAAGPPVAVTADPGGVATANQPVSNVGGSTVEGSVLVLSPLSSRTRYRGDFGNCVNYGDYFVVCAFSQPLEAGRNYALSDELPYAVDRLARTGAVFHVASTWYTEADWDLIKDSWIGGGVPATPGAGAAVRLEETANARRAPQTDTDISDNSSSVDITVGGNQPVDLAATGGTIPQDTIDPEGIAFDPAFRNLGPAILEQQPQQDEPIVRIVFPEGVVGGASTECAPYSSGDPWPPAPEAFGRGGAREYGCLVFGDVNPGDTVFYSFLLRIERVVPGAKGMITVKVAGDSNPANDSAEIVLGPAPGGGGGGGGLPVTGPVATVIGSVGALLIAAGATGFILFRRRRTRFVA</sequence>
<evidence type="ECO:0000313" key="3">
    <source>
        <dbReference type="EMBL" id="GIF56511.1"/>
    </source>
</evidence>
<name>A0ABQ4C153_9ACTN</name>
<evidence type="ECO:0000256" key="2">
    <source>
        <dbReference type="SAM" id="SignalP"/>
    </source>
</evidence>
<reference evidence="3 4" key="1">
    <citation type="submission" date="2021-01" db="EMBL/GenBank/DDBJ databases">
        <title>Whole genome shotgun sequence of Asanoa iriomotensis NBRC 100142.</title>
        <authorList>
            <person name="Komaki H."/>
            <person name="Tamura T."/>
        </authorList>
    </citation>
    <scope>NUCLEOTIDE SEQUENCE [LARGE SCALE GENOMIC DNA]</scope>
    <source>
        <strain evidence="3 4">NBRC 100142</strain>
    </source>
</reference>
<evidence type="ECO:0008006" key="5">
    <source>
        <dbReference type="Google" id="ProtNLM"/>
    </source>
</evidence>
<feature type="transmembrane region" description="Helical" evidence="1">
    <location>
        <begin position="475"/>
        <end position="494"/>
    </location>
</feature>
<dbReference type="EMBL" id="BONC01000015">
    <property type="protein sequence ID" value="GIF56511.1"/>
    <property type="molecule type" value="Genomic_DNA"/>
</dbReference>
<keyword evidence="2" id="KW-0732">Signal</keyword>
<gene>
    <name evidence="3" type="ORF">Air01nite_26060</name>
</gene>
<feature type="signal peptide" evidence="2">
    <location>
        <begin position="1"/>
        <end position="29"/>
    </location>
</feature>
<organism evidence="3 4">
    <name type="scientific">Asanoa iriomotensis</name>
    <dbReference type="NCBI Taxonomy" id="234613"/>
    <lineage>
        <taxon>Bacteria</taxon>
        <taxon>Bacillati</taxon>
        <taxon>Actinomycetota</taxon>
        <taxon>Actinomycetes</taxon>
        <taxon>Micromonosporales</taxon>
        <taxon>Micromonosporaceae</taxon>
        <taxon>Asanoa</taxon>
    </lineage>
</organism>
<keyword evidence="1" id="KW-1133">Transmembrane helix</keyword>
<comment type="caution">
    <text evidence="3">The sequence shown here is derived from an EMBL/GenBank/DDBJ whole genome shotgun (WGS) entry which is preliminary data.</text>
</comment>
<evidence type="ECO:0000256" key="1">
    <source>
        <dbReference type="SAM" id="Phobius"/>
    </source>
</evidence>
<protein>
    <recommendedName>
        <fullName evidence="5">LPXTG-motif cell wall-anchored protein</fullName>
    </recommendedName>
</protein>
<dbReference type="RefSeq" id="WP_203702335.1">
    <property type="nucleotide sequence ID" value="NZ_BAAALU010000028.1"/>
</dbReference>
<keyword evidence="1" id="KW-0472">Membrane</keyword>
<dbReference type="PROSITE" id="PS51318">
    <property type="entry name" value="TAT"/>
    <property type="match status" value="1"/>
</dbReference>
<keyword evidence="1" id="KW-0812">Transmembrane</keyword>
<accession>A0ABQ4C153</accession>
<proteinExistence type="predicted"/>